<feature type="compositionally biased region" description="Basic and acidic residues" evidence="8">
    <location>
        <begin position="911"/>
        <end position="921"/>
    </location>
</feature>
<dbReference type="HOGENOM" id="CLU_004217_2_2_1"/>
<dbReference type="PANTHER" id="PTHR11252:SF0">
    <property type="entry name" value="POLYRIBONUCLEOTIDE NUCLEOTIDYLTRANSFERASE 1, MITOCHONDRIAL"/>
    <property type="match status" value="1"/>
</dbReference>
<dbReference type="STRING" id="905079.L1IKX2"/>
<dbReference type="Pfam" id="PF00013">
    <property type="entry name" value="KH_1"/>
    <property type="match status" value="1"/>
</dbReference>
<dbReference type="InterPro" id="IPR036456">
    <property type="entry name" value="PNPase_PH_RNA-bd_sf"/>
</dbReference>
<dbReference type="InterPro" id="IPR004087">
    <property type="entry name" value="KH_dom"/>
</dbReference>
<reference evidence="12" key="3">
    <citation type="submission" date="2015-06" db="UniProtKB">
        <authorList>
            <consortium name="EnsemblProtists"/>
        </authorList>
    </citation>
    <scope>IDENTIFICATION</scope>
</reference>
<dbReference type="Pfam" id="PF00575">
    <property type="entry name" value="S1"/>
    <property type="match status" value="1"/>
</dbReference>
<dbReference type="NCBIfam" id="TIGR03591">
    <property type="entry name" value="polynuc_phos"/>
    <property type="match status" value="1"/>
</dbReference>
<sequence length="930" mass="100679">MAHIALFMALMAGHAQAWDPSALPLPPSPSPRTPAFAPSLQTSPSSSFRTSASSKGPFCSLSSFSASPSASSASSKGRFSSPSPKFHFNMPHGLWGGFGAGVARPLSAGNQLLVRRRRAGLSNGMMVEERSHPDINVFEEACEQGEHNFRKVVMEVDIDGNKLRLESGEVGRLAAGAVMAKQRDSIVYSTACGDLNLDKEEVVEDFVPLSVHYQERSSAAGKTSGGYIKRDGRPSDEEVLTARIIDRTLRPLFPPGFCREVQVLSWVLAYDPQANVDPLALISSSAALLASPIPFDTPVAGVCIGMDAKGKFVINPTREALKTSRLNLFVSGTEESVMMIEGAADFLSDEQMVEAIELGMKAIKKICIGLRLFAAKTLEARKEVSLRELIRQPDESLFEQFEEHLGEAMVSAICTGSSSKRDVYTAIFGLEDEAKRIFLEGKEDLPPGYAIDVKTTFKRFAAEKMRQFAKEKDQRVDGRTTRQVRPISVRMSPLAPAVHGSSLFTRGETQALATVTLGDSGSRQRSEGLDGEESKRFYLQYSFPPSSVGECGRVGAIGRREIGHGNLAERGLLPVIPSEDDFPYTIRVESLITESCGSSSMASVCGGCLALFDAGVPLKRPVAGVAMGLLLPENLKRGNEENKEAIMRKMEEEAVILTDILGLEDSLGTMDFKVCGDAKGITAFQLDIKCEGLSVNLLKSALAQAREGRVHMLVHMLKAQAKPRPELAPSVPKLVRFSVPLVAIGKIIGPGGTTIRSLIEEFKLTNIDIVETKSEGVVTITALSSDNIAKAEDKVRFLAQEANNFSPSSTATLKKKAADPEVGKVYKDCTIVGVHPFGCFVELWPGKEGLVHVSELDKERIDSVELRFKIGEKMDVKVLALRDQKGKIRLSRKAVLERGGGGGGEGGVGRGGEDEGKKEEMWPSMTDRKK</sequence>
<dbReference type="InterPro" id="IPR015847">
    <property type="entry name" value="ExoRNase_PH_dom2"/>
</dbReference>
<dbReference type="PANTHER" id="PTHR11252">
    <property type="entry name" value="POLYRIBONUCLEOTIDE NUCLEOTIDYLTRANSFERASE"/>
    <property type="match status" value="1"/>
</dbReference>
<proteinExistence type="inferred from homology"/>
<dbReference type="OrthoDB" id="437922at2759"/>
<feature type="chain" id="PRO_5008770147" description="polyribonucleotide nucleotidyltransferase" evidence="9">
    <location>
        <begin position="18"/>
        <end position="930"/>
    </location>
</feature>
<evidence type="ECO:0000313" key="12">
    <source>
        <dbReference type="EnsemblProtists" id="EKX36881"/>
    </source>
</evidence>
<dbReference type="GO" id="GO:0004654">
    <property type="term" value="F:polyribonucleotide nucleotidyltransferase activity"/>
    <property type="evidence" value="ECO:0007669"/>
    <property type="project" value="UniProtKB-EC"/>
</dbReference>
<dbReference type="InterPro" id="IPR036612">
    <property type="entry name" value="KH_dom_type_1_sf"/>
</dbReference>
<dbReference type="InterPro" id="IPR001247">
    <property type="entry name" value="ExoRNase_PH_dom1"/>
</dbReference>
<dbReference type="InterPro" id="IPR020568">
    <property type="entry name" value="Ribosomal_Su5_D2-typ_SF"/>
</dbReference>
<dbReference type="SUPFAM" id="SSF54211">
    <property type="entry name" value="Ribosomal protein S5 domain 2-like"/>
    <property type="match status" value="2"/>
</dbReference>
<reference evidence="11 13" key="1">
    <citation type="journal article" date="2012" name="Nature">
        <title>Algal genomes reveal evolutionary mosaicism and the fate of nucleomorphs.</title>
        <authorList>
            <consortium name="DOE Joint Genome Institute"/>
            <person name="Curtis B.A."/>
            <person name="Tanifuji G."/>
            <person name="Burki F."/>
            <person name="Gruber A."/>
            <person name="Irimia M."/>
            <person name="Maruyama S."/>
            <person name="Arias M.C."/>
            <person name="Ball S.G."/>
            <person name="Gile G.H."/>
            <person name="Hirakawa Y."/>
            <person name="Hopkins J.F."/>
            <person name="Kuo A."/>
            <person name="Rensing S.A."/>
            <person name="Schmutz J."/>
            <person name="Symeonidi A."/>
            <person name="Elias M."/>
            <person name="Eveleigh R.J."/>
            <person name="Herman E.K."/>
            <person name="Klute M.J."/>
            <person name="Nakayama T."/>
            <person name="Obornik M."/>
            <person name="Reyes-Prieto A."/>
            <person name="Armbrust E.V."/>
            <person name="Aves S.J."/>
            <person name="Beiko R.G."/>
            <person name="Coutinho P."/>
            <person name="Dacks J.B."/>
            <person name="Durnford D.G."/>
            <person name="Fast N.M."/>
            <person name="Green B.R."/>
            <person name="Grisdale C.J."/>
            <person name="Hempel F."/>
            <person name="Henrissat B."/>
            <person name="Hoppner M.P."/>
            <person name="Ishida K."/>
            <person name="Kim E."/>
            <person name="Koreny L."/>
            <person name="Kroth P.G."/>
            <person name="Liu Y."/>
            <person name="Malik S.B."/>
            <person name="Maier U.G."/>
            <person name="McRose D."/>
            <person name="Mock T."/>
            <person name="Neilson J.A."/>
            <person name="Onodera N.T."/>
            <person name="Poole A.M."/>
            <person name="Pritham E.J."/>
            <person name="Richards T.A."/>
            <person name="Rocap G."/>
            <person name="Roy S.W."/>
            <person name="Sarai C."/>
            <person name="Schaack S."/>
            <person name="Shirato S."/>
            <person name="Slamovits C.H."/>
            <person name="Spencer D.F."/>
            <person name="Suzuki S."/>
            <person name="Worden A.Z."/>
            <person name="Zauner S."/>
            <person name="Barry K."/>
            <person name="Bell C."/>
            <person name="Bharti A.K."/>
            <person name="Crow J.A."/>
            <person name="Grimwood J."/>
            <person name="Kramer R."/>
            <person name="Lindquist E."/>
            <person name="Lucas S."/>
            <person name="Salamov A."/>
            <person name="McFadden G.I."/>
            <person name="Lane C.E."/>
            <person name="Keeling P.J."/>
            <person name="Gray M.W."/>
            <person name="Grigoriev I.V."/>
            <person name="Archibald J.M."/>
        </authorList>
    </citation>
    <scope>NUCLEOTIDE SEQUENCE</scope>
    <source>
        <strain evidence="11 13">CCMP2712</strain>
    </source>
</reference>
<dbReference type="HAMAP" id="MF_01595">
    <property type="entry name" value="PNPase"/>
    <property type="match status" value="1"/>
</dbReference>
<evidence type="ECO:0000256" key="3">
    <source>
        <dbReference type="ARBA" id="ARBA00022679"/>
    </source>
</evidence>
<evidence type="ECO:0000256" key="5">
    <source>
        <dbReference type="ARBA" id="ARBA00022884"/>
    </source>
</evidence>
<dbReference type="PaxDb" id="55529-EKX36881"/>
<feature type="signal peptide" evidence="9">
    <location>
        <begin position="1"/>
        <end position="17"/>
    </location>
</feature>
<keyword evidence="4" id="KW-0548">Nucleotidyltransferase</keyword>
<dbReference type="OMA" id="RFMFHYN"/>
<dbReference type="SUPFAM" id="SSF54791">
    <property type="entry name" value="Eukaryotic type KH-domain (KH-domain type I)"/>
    <property type="match status" value="1"/>
</dbReference>
<dbReference type="GO" id="GO:0000175">
    <property type="term" value="F:3'-5'-RNA exonuclease activity"/>
    <property type="evidence" value="ECO:0007669"/>
    <property type="project" value="TreeGrafter"/>
</dbReference>
<evidence type="ECO:0000256" key="9">
    <source>
        <dbReference type="SAM" id="SignalP"/>
    </source>
</evidence>
<dbReference type="GeneID" id="17293647"/>
<dbReference type="Gene3D" id="3.30.230.70">
    <property type="entry name" value="GHMP Kinase, N-terminal domain"/>
    <property type="match status" value="2"/>
</dbReference>
<dbReference type="NCBIfam" id="NF008805">
    <property type="entry name" value="PRK11824.1"/>
    <property type="match status" value="1"/>
</dbReference>
<dbReference type="GO" id="GO:0005829">
    <property type="term" value="C:cytosol"/>
    <property type="evidence" value="ECO:0007669"/>
    <property type="project" value="TreeGrafter"/>
</dbReference>
<feature type="domain" description="S1 motif" evidence="10">
    <location>
        <begin position="823"/>
        <end position="893"/>
    </location>
</feature>
<gene>
    <name evidence="11" type="ORF">GUITHDRAFT_89840</name>
</gene>
<dbReference type="Proteomes" id="UP000011087">
    <property type="component" value="Unassembled WGS sequence"/>
</dbReference>
<organism evidence="11">
    <name type="scientific">Guillardia theta (strain CCMP2712)</name>
    <name type="common">Cryptophyte</name>
    <dbReference type="NCBI Taxonomy" id="905079"/>
    <lineage>
        <taxon>Eukaryota</taxon>
        <taxon>Cryptophyceae</taxon>
        <taxon>Pyrenomonadales</taxon>
        <taxon>Geminigeraceae</taxon>
        <taxon>Guillardia</taxon>
    </lineage>
</organism>
<evidence type="ECO:0000256" key="1">
    <source>
        <dbReference type="ARBA" id="ARBA00007404"/>
    </source>
</evidence>
<comment type="similarity">
    <text evidence="1">Belongs to the polyribonucleotide nucleotidyltransferase family.</text>
</comment>
<dbReference type="Gene3D" id="3.30.1370.10">
    <property type="entry name" value="K Homology domain, type 1"/>
    <property type="match status" value="1"/>
</dbReference>
<evidence type="ECO:0000256" key="8">
    <source>
        <dbReference type="SAM" id="MobiDB-lite"/>
    </source>
</evidence>
<evidence type="ECO:0000256" key="4">
    <source>
        <dbReference type="ARBA" id="ARBA00022695"/>
    </source>
</evidence>
<dbReference type="SUPFAM" id="SSF46915">
    <property type="entry name" value="Polynucleotide phosphorylase/guanosine pentaphosphate synthase (PNPase/GPSI), domain 3"/>
    <property type="match status" value="1"/>
</dbReference>
<dbReference type="GO" id="GO:0000958">
    <property type="term" value="P:mitochondrial mRNA catabolic process"/>
    <property type="evidence" value="ECO:0007669"/>
    <property type="project" value="TreeGrafter"/>
</dbReference>
<dbReference type="InterPro" id="IPR012340">
    <property type="entry name" value="NA-bd_OB-fold"/>
</dbReference>
<evidence type="ECO:0000256" key="7">
    <source>
        <dbReference type="PROSITE-ProRule" id="PRU00117"/>
    </source>
</evidence>
<evidence type="ECO:0000313" key="13">
    <source>
        <dbReference type="Proteomes" id="UP000011087"/>
    </source>
</evidence>
<dbReference type="InterPro" id="IPR027408">
    <property type="entry name" value="PNPase/RNase_PH_dom_sf"/>
</dbReference>
<dbReference type="InterPro" id="IPR003029">
    <property type="entry name" value="S1_domain"/>
</dbReference>
<keyword evidence="9" id="KW-0732">Signal</keyword>
<reference evidence="13" key="2">
    <citation type="submission" date="2012-11" db="EMBL/GenBank/DDBJ databases">
        <authorList>
            <person name="Kuo A."/>
            <person name="Curtis B.A."/>
            <person name="Tanifuji G."/>
            <person name="Burki F."/>
            <person name="Gruber A."/>
            <person name="Irimia M."/>
            <person name="Maruyama S."/>
            <person name="Arias M.C."/>
            <person name="Ball S.G."/>
            <person name="Gile G.H."/>
            <person name="Hirakawa Y."/>
            <person name="Hopkins J.F."/>
            <person name="Rensing S.A."/>
            <person name="Schmutz J."/>
            <person name="Symeonidi A."/>
            <person name="Elias M."/>
            <person name="Eveleigh R.J."/>
            <person name="Herman E.K."/>
            <person name="Klute M.J."/>
            <person name="Nakayama T."/>
            <person name="Obornik M."/>
            <person name="Reyes-Prieto A."/>
            <person name="Armbrust E.V."/>
            <person name="Aves S.J."/>
            <person name="Beiko R.G."/>
            <person name="Coutinho P."/>
            <person name="Dacks J.B."/>
            <person name="Durnford D.G."/>
            <person name="Fast N.M."/>
            <person name="Green B.R."/>
            <person name="Grisdale C."/>
            <person name="Hempe F."/>
            <person name="Henrissat B."/>
            <person name="Hoppner M.P."/>
            <person name="Ishida K.-I."/>
            <person name="Kim E."/>
            <person name="Koreny L."/>
            <person name="Kroth P.G."/>
            <person name="Liu Y."/>
            <person name="Malik S.-B."/>
            <person name="Maier U.G."/>
            <person name="McRose D."/>
            <person name="Mock T."/>
            <person name="Neilson J.A."/>
            <person name="Onodera N.T."/>
            <person name="Poole A.M."/>
            <person name="Pritham E.J."/>
            <person name="Richards T.A."/>
            <person name="Rocap G."/>
            <person name="Roy S.W."/>
            <person name="Sarai C."/>
            <person name="Schaack S."/>
            <person name="Shirato S."/>
            <person name="Slamovits C.H."/>
            <person name="Spencer D.F."/>
            <person name="Suzuki S."/>
            <person name="Worden A.Z."/>
            <person name="Zauner S."/>
            <person name="Barry K."/>
            <person name="Bell C."/>
            <person name="Bharti A.K."/>
            <person name="Crow J.A."/>
            <person name="Grimwood J."/>
            <person name="Kramer R."/>
            <person name="Lindquist E."/>
            <person name="Lucas S."/>
            <person name="Salamov A."/>
            <person name="McFadden G.I."/>
            <person name="Lane C.E."/>
            <person name="Keeling P.J."/>
            <person name="Gray M.W."/>
            <person name="Grigoriev I.V."/>
            <person name="Archibald J.M."/>
        </authorList>
    </citation>
    <scope>NUCLEOTIDE SEQUENCE</scope>
    <source>
        <strain evidence="13">CCMP2712</strain>
    </source>
</reference>
<dbReference type="SMART" id="SM00322">
    <property type="entry name" value="KH"/>
    <property type="match status" value="1"/>
</dbReference>
<dbReference type="eggNOG" id="KOG1067">
    <property type="taxonomic scope" value="Eukaryota"/>
</dbReference>
<dbReference type="CDD" id="cd02393">
    <property type="entry name" value="KH-I_PNPase"/>
    <property type="match status" value="1"/>
</dbReference>
<feature type="region of interest" description="Disordered" evidence="8">
    <location>
        <begin position="22"/>
        <end position="51"/>
    </location>
</feature>
<name>L1IKX2_GUITC</name>
<feature type="compositionally biased region" description="Gly residues" evidence="8">
    <location>
        <begin position="898"/>
        <end position="910"/>
    </location>
</feature>
<dbReference type="EMBL" id="JH993066">
    <property type="protein sequence ID" value="EKX36881.1"/>
    <property type="molecule type" value="Genomic_DNA"/>
</dbReference>
<dbReference type="GO" id="GO:0003723">
    <property type="term" value="F:RNA binding"/>
    <property type="evidence" value="ECO:0007669"/>
    <property type="project" value="UniProtKB-UniRule"/>
</dbReference>
<dbReference type="EC" id="2.7.7.8" evidence="2"/>
<keyword evidence="5 7" id="KW-0694">RNA-binding</keyword>
<dbReference type="SMART" id="SM00316">
    <property type="entry name" value="S1"/>
    <property type="match status" value="1"/>
</dbReference>
<dbReference type="AlphaFoldDB" id="L1IKX2"/>
<feature type="region of interest" description="Disordered" evidence="8">
    <location>
        <begin position="895"/>
        <end position="930"/>
    </location>
</feature>
<evidence type="ECO:0000259" key="10">
    <source>
        <dbReference type="PROSITE" id="PS50126"/>
    </source>
</evidence>
<keyword evidence="3" id="KW-0808">Transferase</keyword>
<dbReference type="Pfam" id="PF01138">
    <property type="entry name" value="RNase_PH"/>
    <property type="match status" value="2"/>
</dbReference>
<dbReference type="RefSeq" id="XP_005823861.1">
    <property type="nucleotide sequence ID" value="XM_005823804.1"/>
</dbReference>
<dbReference type="InterPro" id="IPR036345">
    <property type="entry name" value="ExoRNase_PH_dom2_sf"/>
</dbReference>
<evidence type="ECO:0000256" key="2">
    <source>
        <dbReference type="ARBA" id="ARBA00012416"/>
    </source>
</evidence>
<evidence type="ECO:0000256" key="6">
    <source>
        <dbReference type="ARBA" id="ARBA00031451"/>
    </source>
</evidence>
<dbReference type="PROSITE" id="PS50126">
    <property type="entry name" value="S1"/>
    <property type="match status" value="1"/>
</dbReference>
<dbReference type="KEGG" id="gtt:GUITHDRAFT_89840"/>
<dbReference type="SUPFAM" id="SSF55666">
    <property type="entry name" value="Ribonuclease PH domain 2-like"/>
    <property type="match status" value="2"/>
</dbReference>
<feature type="compositionally biased region" description="Low complexity" evidence="8">
    <location>
        <begin position="33"/>
        <end position="51"/>
    </location>
</feature>
<protein>
    <recommendedName>
        <fullName evidence="2">polyribonucleotide nucleotidyltransferase</fullName>
        <ecNumber evidence="2">2.7.7.8</ecNumber>
    </recommendedName>
    <alternativeName>
        <fullName evidence="6">Polynucleotide phosphorylase 1</fullName>
    </alternativeName>
</protein>
<keyword evidence="13" id="KW-1185">Reference proteome</keyword>
<dbReference type="InterPro" id="IPR012162">
    <property type="entry name" value="PNPase"/>
</dbReference>
<accession>L1IKX2</accession>
<dbReference type="FunFam" id="3.30.230.70:FF:000001">
    <property type="entry name" value="Polyribonucleotide nucleotidyltransferase"/>
    <property type="match status" value="1"/>
</dbReference>
<dbReference type="CDD" id="cd11364">
    <property type="entry name" value="RNase_PH_PNPase_2"/>
    <property type="match status" value="1"/>
</dbReference>
<dbReference type="SUPFAM" id="SSF50249">
    <property type="entry name" value="Nucleic acid-binding proteins"/>
    <property type="match status" value="1"/>
</dbReference>
<dbReference type="Pfam" id="PF03725">
    <property type="entry name" value="RNase_PH_C"/>
    <property type="match status" value="1"/>
</dbReference>
<evidence type="ECO:0000313" key="11">
    <source>
        <dbReference type="EMBL" id="EKX36881.1"/>
    </source>
</evidence>
<dbReference type="PROSITE" id="PS50084">
    <property type="entry name" value="KH_TYPE_1"/>
    <property type="match status" value="1"/>
</dbReference>
<dbReference type="Gene3D" id="2.40.50.140">
    <property type="entry name" value="Nucleic acid-binding proteins"/>
    <property type="match status" value="1"/>
</dbReference>
<dbReference type="GO" id="GO:0000965">
    <property type="term" value="P:mitochondrial RNA 3'-end processing"/>
    <property type="evidence" value="ECO:0007669"/>
    <property type="project" value="TreeGrafter"/>
</dbReference>
<feature type="compositionally biased region" description="Pro residues" evidence="8">
    <location>
        <begin position="23"/>
        <end position="32"/>
    </location>
</feature>
<dbReference type="GO" id="GO:0005739">
    <property type="term" value="C:mitochondrion"/>
    <property type="evidence" value="ECO:0007669"/>
    <property type="project" value="TreeGrafter"/>
</dbReference>
<dbReference type="EnsemblProtists" id="EKX36881">
    <property type="protein sequence ID" value="EKX36881"/>
    <property type="gene ID" value="GUITHDRAFT_89840"/>
</dbReference>
<dbReference type="InterPro" id="IPR004088">
    <property type="entry name" value="KH_dom_type_1"/>
</dbReference>